<keyword evidence="2" id="KW-1185">Reference proteome</keyword>
<comment type="caution">
    <text evidence="1">The sequence shown here is derived from an EMBL/GenBank/DDBJ whole genome shotgun (WGS) entry which is preliminary data.</text>
</comment>
<reference evidence="1" key="1">
    <citation type="journal article" date="2021" name="Sci. Adv.">
        <title>The American lobster genome reveals insights on longevity, neural, and immune adaptations.</title>
        <authorList>
            <person name="Polinski J.M."/>
            <person name="Zimin A.V."/>
            <person name="Clark K.F."/>
            <person name="Kohn A.B."/>
            <person name="Sadowski N."/>
            <person name="Timp W."/>
            <person name="Ptitsyn A."/>
            <person name="Khanna P."/>
            <person name="Romanova D.Y."/>
            <person name="Williams P."/>
            <person name="Greenwood S.J."/>
            <person name="Moroz L.L."/>
            <person name="Walt D.R."/>
            <person name="Bodnar A.G."/>
        </authorList>
    </citation>
    <scope>NUCLEOTIDE SEQUENCE</scope>
    <source>
        <strain evidence="1">GMGI-L3</strain>
    </source>
</reference>
<evidence type="ECO:0000313" key="1">
    <source>
        <dbReference type="EMBL" id="KAG7164775.1"/>
    </source>
</evidence>
<gene>
    <name evidence="1" type="ORF">Hamer_G005194</name>
</gene>
<evidence type="ECO:0000313" key="2">
    <source>
        <dbReference type="Proteomes" id="UP000747542"/>
    </source>
</evidence>
<sequence length="65" mass="7386">MDTRRWRDQSSGSALVNIIRMNAGLITQRLVVSVRDNSSLSLVVMSLSLENDSMRDFFSDHISTR</sequence>
<accession>A0A8J5JVB2</accession>
<organism evidence="1 2">
    <name type="scientific">Homarus americanus</name>
    <name type="common">American lobster</name>
    <dbReference type="NCBI Taxonomy" id="6706"/>
    <lineage>
        <taxon>Eukaryota</taxon>
        <taxon>Metazoa</taxon>
        <taxon>Ecdysozoa</taxon>
        <taxon>Arthropoda</taxon>
        <taxon>Crustacea</taxon>
        <taxon>Multicrustacea</taxon>
        <taxon>Malacostraca</taxon>
        <taxon>Eumalacostraca</taxon>
        <taxon>Eucarida</taxon>
        <taxon>Decapoda</taxon>
        <taxon>Pleocyemata</taxon>
        <taxon>Astacidea</taxon>
        <taxon>Nephropoidea</taxon>
        <taxon>Nephropidae</taxon>
        <taxon>Homarus</taxon>
    </lineage>
</organism>
<proteinExistence type="predicted"/>
<dbReference type="EMBL" id="JAHLQT010024959">
    <property type="protein sequence ID" value="KAG7164775.1"/>
    <property type="molecule type" value="Genomic_DNA"/>
</dbReference>
<name>A0A8J5JVB2_HOMAM</name>
<dbReference type="AlphaFoldDB" id="A0A8J5JVB2"/>
<protein>
    <submittedName>
        <fullName evidence="1">Uncharacterized protein</fullName>
    </submittedName>
</protein>
<dbReference type="Proteomes" id="UP000747542">
    <property type="component" value="Unassembled WGS sequence"/>
</dbReference>